<name>A0AC35U8P6_9BILA</name>
<proteinExistence type="predicted"/>
<reference evidence="2" key="1">
    <citation type="submission" date="2016-11" db="UniProtKB">
        <authorList>
            <consortium name="WormBaseParasite"/>
        </authorList>
    </citation>
    <scope>IDENTIFICATION</scope>
    <source>
        <strain evidence="2">KR3021</strain>
    </source>
</reference>
<evidence type="ECO:0000313" key="1">
    <source>
        <dbReference type="Proteomes" id="UP000095286"/>
    </source>
</evidence>
<accession>A0AC35U8P6</accession>
<evidence type="ECO:0000313" key="2">
    <source>
        <dbReference type="WBParaSite" id="RSKR_0000881200.1"/>
    </source>
</evidence>
<organism evidence="1 2">
    <name type="scientific">Rhabditophanes sp. KR3021</name>
    <dbReference type="NCBI Taxonomy" id="114890"/>
    <lineage>
        <taxon>Eukaryota</taxon>
        <taxon>Metazoa</taxon>
        <taxon>Ecdysozoa</taxon>
        <taxon>Nematoda</taxon>
        <taxon>Chromadorea</taxon>
        <taxon>Rhabditida</taxon>
        <taxon>Tylenchina</taxon>
        <taxon>Panagrolaimomorpha</taxon>
        <taxon>Strongyloidoidea</taxon>
        <taxon>Alloionematidae</taxon>
        <taxon>Rhabditophanes</taxon>
    </lineage>
</organism>
<dbReference type="Proteomes" id="UP000095286">
    <property type="component" value="Unplaced"/>
</dbReference>
<protein>
    <submittedName>
        <fullName evidence="2">Uncharacterized protein</fullName>
    </submittedName>
</protein>
<sequence length="134" mass="14705">MKGAPSKRTHASKRKVPSKEKKVSNAGSGEKIICYNAILADQIAPCLPFSGKKCEDNYGKGWQVPQSESLIKKWTSNADELDLNSKIPTVLDQRLIKDVTFSLAADAEIPATSSIYAYGERMVAKRCIVSTKEN</sequence>
<dbReference type="WBParaSite" id="RSKR_0000881200.1">
    <property type="protein sequence ID" value="RSKR_0000881200.1"/>
    <property type="gene ID" value="RSKR_0000881200"/>
</dbReference>